<dbReference type="Proteomes" id="UP000314294">
    <property type="component" value="Unassembled WGS sequence"/>
</dbReference>
<proteinExistence type="predicted"/>
<gene>
    <name evidence="2" type="ORF">EYF80_066709</name>
</gene>
<name>A0A4Z2E372_9TELE</name>
<reference evidence="2 3" key="1">
    <citation type="submission" date="2019-03" db="EMBL/GenBank/DDBJ databases">
        <title>First draft genome of Liparis tanakae, snailfish: a comprehensive survey of snailfish specific genes.</title>
        <authorList>
            <person name="Kim W."/>
            <person name="Song I."/>
            <person name="Jeong J.-H."/>
            <person name="Kim D."/>
            <person name="Kim S."/>
            <person name="Ryu S."/>
            <person name="Song J.Y."/>
            <person name="Lee S.K."/>
        </authorList>
    </citation>
    <scope>NUCLEOTIDE SEQUENCE [LARGE SCALE GENOMIC DNA]</scope>
    <source>
        <tissue evidence="2">Muscle</tissue>
    </source>
</reference>
<feature type="region of interest" description="Disordered" evidence="1">
    <location>
        <begin position="1"/>
        <end position="38"/>
    </location>
</feature>
<dbReference type="AlphaFoldDB" id="A0A4Z2E372"/>
<evidence type="ECO:0000256" key="1">
    <source>
        <dbReference type="SAM" id="MobiDB-lite"/>
    </source>
</evidence>
<dbReference type="EMBL" id="SRLO01019496">
    <property type="protein sequence ID" value="TNN23173.1"/>
    <property type="molecule type" value="Genomic_DNA"/>
</dbReference>
<sequence length="87" mass="9445">MFLLSGRRPAISSGPSAWRPPGTLGPEPAGGTFFDPPAPRSSSSLLILAPHPRSSSWLLILAPHPRSSSWRRRLQQLRPEGKLGARL</sequence>
<organism evidence="2 3">
    <name type="scientific">Liparis tanakae</name>
    <name type="common">Tanaka's snailfish</name>
    <dbReference type="NCBI Taxonomy" id="230148"/>
    <lineage>
        <taxon>Eukaryota</taxon>
        <taxon>Metazoa</taxon>
        <taxon>Chordata</taxon>
        <taxon>Craniata</taxon>
        <taxon>Vertebrata</taxon>
        <taxon>Euteleostomi</taxon>
        <taxon>Actinopterygii</taxon>
        <taxon>Neopterygii</taxon>
        <taxon>Teleostei</taxon>
        <taxon>Neoteleostei</taxon>
        <taxon>Acanthomorphata</taxon>
        <taxon>Eupercaria</taxon>
        <taxon>Perciformes</taxon>
        <taxon>Cottioidei</taxon>
        <taxon>Cottales</taxon>
        <taxon>Liparidae</taxon>
        <taxon>Liparis</taxon>
    </lineage>
</organism>
<comment type="caution">
    <text evidence="2">The sequence shown here is derived from an EMBL/GenBank/DDBJ whole genome shotgun (WGS) entry which is preliminary data.</text>
</comment>
<accession>A0A4Z2E372</accession>
<evidence type="ECO:0000313" key="2">
    <source>
        <dbReference type="EMBL" id="TNN23173.1"/>
    </source>
</evidence>
<keyword evidence="3" id="KW-1185">Reference proteome</keyword>
<protein>
    <submittedName>
        <fullName evidence="2">Uncharacterized protein</fullName>
    </submittedName>
</protein>
<evidence type="ECO:0000313" key="3">
    <source>
        <dbReference type="Proteomes" id="UP000314294"/>
    </source>
</evidence>